<name>A0A512JRV6_9HYPH</name>
<dbReference type="OrthoDB" id="5342145at2"/>
<dbReference type="Proteomes" id="UP000321750">
    <property type="component" value="Unassembled WGS sequence"/>
</dbReference>
<comment type="caution">
    <text evidence="1">The sequence shown here is derived from an EMBL/GenBank/DDBJ whole genome shotgun (WGS) entry which is preliminary data.</text>
</comment>
<evidence type="ECO:0000313" key="1">
    <source>
        <dbReference type="EMBL" id="GEP12623.1"/>
    </source>
</evidence>
<evidence type="ECO:0008006" key="3">
    <source>
        <dbReference type="Google" id="ProtNLM"/>
    </source>
</evidence>
<accession>A0A512JRV6</accession>
<reference evidence="1 2" key="1">
    <citation type="submission" date="2019-07" db="EMBL/GenBank/DDBJ databases">
        <title>Whole genome shotgun sequence of Methylobacterium gnaphalii NBRC 107716.</title>
        <authorList>
            <person name="Hosoyama A."/>
            <person name="Uohara A."/>
            <person name="Ohji S."/>
            <person name="Ichikawa N."/>
        </authorList>
    </citation>
    <scope>NUCLEOTIDE SEQUENCE [LARGE SCALE GENOMIC DNA]</scope>
    <source>
        <strain evidence="1 2">NBRC 107716</strain>
    </source>
</reference>
<protein>
    <recommendedName>
        <fullName evidence="3">Adenylate cyclase</fullName>
    </recommendedName>
</protein>
<evidence type="ECO:0000313" key="2">
    <source>
        <dbReference type="Proteomes" id="UP000321750"/>
    </source>
</evidence>
<dbReference type="InterPro" id="IPR021445">
    <property type="entry name" value="DUF3095"/>
</dbReference>
<dbReference type="Pfam" id="PF11294">
    <property type="entry name" value="DUF3095"/>
    <property type="match status" value="1"/>
</dbReference>
<keyword evidence="2" id="KW-1185">Reference proteome</keyword>
<organism evidence="1 2">
    <name type="scientific">Methylobacterium gnaphalii</name>
    <dbReference type="NCBI Taxonomy" id="1010610"/>
    <lineage>
        <taxon>Bacteria</taxon>
        <taxon>Pseudomonadati</taxon>
        <taxon>Pseudomonadota</taxon>
        <taxon>Alphaproteobacteria</taxon>
        <taxon>Hyphomicrobiales</taxon>
        <taxon>Methylobacteriaceae</taxon>
        <taxon>Methylobacterium</taxon>
    </lineage>
</organism>
<proteinExistence type="predicted"/>
<dbReference type="AlphaFoldDB" id="A0A512JRV6"/>
<gene>
    <name evidence="1" type="ORF">MGN01_44680</name>
</gene>
<dbReference type="EMBL" id="BJZV01000053">
    <property type="protein sequence ID" value="GEP12623.1"/>
    <property type="molecule type" value="Genomic_DNA"/>
</dbReference>
<sequence length="385" mass="41361">MCSAIMPSFYKSVPRIVRFSDVLDPRNYVPVPADWWIAMSDVEMSTAAIEQGRYRAVNVAGAAAIAATRNALSGLDLPFVFGGDGASILVPQADIASVREALAATVTWVRDTLQLDLRAALIPIAAAREVGFELSIIRYAASPNVDYAMFAGGGLAWATNVMKSGLYAVAPAPSGTCPDLTGLSCRFQTIRQRDDVVLSLIVEPCEVADPTAVRAALSDLLEIIEASPTMGRPLPDEGPQIGPPWLGIAMEAKAGRPLAGSLFLRRLWQCVRRVPSFLIFHSGMPVGAFSPRTYRRQLAANADFRKYDDGLRLTVACPVEIIDAIEARLTAACEKGLLRYGLHRQDAAIVTCVSPSPRQADHIHFIDGAAGGYARAALQLKQAVQ</sequence>